<evidence type="ECO:0000259" key="9">
    <source>
        <dbReference type="PROSITE" id="PS50156"/>
    </source>
</evidence>
<dbReference type="SUPFAM" id="SSF82866">
    <property type="entry name" value="Multidrug efflux transporter AcrB transmembrane domain"/>
    <property type="match status" value="2"/>
</dbReference>
<keyword evidence="6 8" id="KW-0472">Membrane</keyword>
<keyword evidence="11" id="KW-1185">Reference proteome</keyword>
<dbReference type="AlphaFoldDB" id="A0A9W6ESR4"/>
<name>A0A9W6ESR4_9LACO</name>
<dbReference type="InterPro" id="IPR050545">
    <property type="entry name" value="Mycobact_MmpL"/>
</dbReference>
<keyword evidence="7" id="KW-0175">Coiled coil</keyword>
<dbReference type="InterPro" id="IPR004869">
    <property type="entry name" value="MMPL_dom"/>
</dbReference>
<evidence type="ECO:0000256" key="2">
    <source>
        <dbReference type="ARBA" id="ARBA00010157"/>
    </source>
</evidence>
<dbReference type="RefSeq" id="WP_286136778.1">
    <property type="nucleotide sequence ID" value="NZ_BRPL01000002.1"/>
</dbReference>
<dbReference type="EMBL" id="BRPL01000002">
    <property type="protein sequence ID" value="GLB47316.1"/>
    <property type="molecule type" value="Genomic_DNA"/>
</dbReference>
<dbReference type="PANTHER" id="PTHR33406">
    <property type="entry name" value="MEMBRANE PROTEIN MJ1562-RELATED"/>
    <property type="match status" value="1"/>
</dbReference>
<evidence type="ECO:0000256" key="7">
    <source>
        <dbReference type="SAM" id="Coils"/>
    </source>
</evidence>
<evidence type="ECO:0000256" key="4">
    <source>
        <dbReference type="ARBA" id="ARBA00022692"/>
    </source>
</evidence>
<evidence type="ECO:0000256" key="6">
    <source>
        <dbReference type="ARBA" id="ARBA00023136"/>
    </source>
</evidence>
<evidence type="ECO:0000256" key="3">
    <source>
        <dbReference type="ARBA" id="ARBA00022475"/>
    </source>
</evidence>
<protein>
    <submittedName>
        <fullName evidence="10">Transporter</fullName>
    </submittedName>
</protein>
<dbReference type="InterPro" id="IPR000731">
    <property type="entry name" value="SSD"/>
</dbReference>
<dbReference type="Pfam" id="PF03176">
    <property type="entry name" value="MMPL"/>
    <property type="match status" value="2"/>
</dbReference>
<dbReference type="SUPFAM" id="SSF57997">
    <property type="entry name" value="Tropomyosin"/>
    <property type="match status" value="1"/>
</dbReference>
<feature type="transmembrane region" description="Helical" evidence="8">
    <location>
        <begin position="209"/>
        <end position="227"/>
    </location>
</feature>
<comment type="subcellular location">
    <subcellularLocation>
        <location evidence="1">Cell membrane</location>
        <topology evidence="1">Multi-pass membrane protein</topology>
    </subcellularLocation>
</comment>
<feature type="transmembrane region" description="Helical" evidence="8">
    <location>
        <begin position="766"/>
        <end position="792"/>
    </location>
</feature>
<dbReference type="PANTHER" id="PTHR33406:SF6">
    <property type="entry name" value="MEMBRANE PROTEIN YDGH-RELATED"/>
    <property type="match status" value="1"/>
</dbReference>
<proteinExistence type="inferred from homology"/>
<reference evidence="10" key="1">
    <citation type="submission" date="2022-07" db="EMBL/GenBank/DDBJ databases">
        <authorList>
            <person name="Kouya T."/>
            <person name="Ishiyama Y."/>
        </authorList>
    </citation>
    <scope>NUCLEOTIDE SEQUENCE</scope>
    <source>
        <strain evidence="10">WR16-4</strain>
    </source>
</reference>
<feature type="transmembrane region" description="Helical" evidence="8">
    <location>
        <begin position="798"/>
        <end position="823"/>
    </location>
</feature>
<feature type="transmembrane region" description="Helical" evidence="8">
    <location>
        <begin position="874"/>
        <end position="897"/>
    </location>
</feature>
<feature type="transmembrane region" description="Helical" evidence="8">
    <location>
        <begin position="182"/>
        <end position="202"/>
    </location>
</feature>
<comment type="similarity">
    <text evidence="2">Belongs to the resistance-nodulation-cell division (RND) (TC 2.A.6) family. MmpL subfamily.</text>
</comment>
<keyword evidence="5 8" id="KW-1133">Transmembrane helix</keyword>
<feature type="transmembrane region" description="Helical" evidence="8">
    <location>
        <begin position="291"/>
        <end position="312"/>
    </location>
</feature>
<feature type="transmembrane region" description="Helical" evidence="8">
    <location>
        <begin position="318"/>
        <end position="343"/>
    </location>
</feature>
<evidence type="ECO:0000313" key="11">
    <source>
        <dbReference type="Proteomes" id="UP001144204"/>
    </source>
</evidence>
<dbReference type="GO" id="GO:0005886">
    <property type="term" value="C:plasma membrane"/>
    <property type="evidence" value="ECO:0007669"/>
    <property type="project" value="UniProtKB-SubCell"/>
</dbReference>
<keyword evidence="4 8" id="KW-0812">Transmembrane</keyword>
<gene>
    <name evidence="10" type="ORF">WR164_12950</name>
</gene>
<accession>A0A9W6ESR4</accession>
<evidence type="ECO:0000256" key="8">
    <source>
        <dbReference type="SAM" id="Phobius"/>
    </source>
</evidence>
<dbReference type="Gene3D" id="1.20.1640.10">
    <property type="entry name" value="Multidrug efflux transporter AcrB transmembrane domain"/>
    <property type="match status" value="1"/>
</dbReference>
<evidence type="ECO:0000256" key="1">
    <source>
        <dbReference type="ARBA" id="ARBA00004651"/>
    </source>
</evidence>
<feature type="transmembrane region" description="Helical" evidence="8">
    <location>
        <begin position="740"/>
        <end position="759"/>
    </location>
</feature>
<feature type="transmembrane region" description="Helical" evidence="8">
    <location>
        <begin position="12"/>
        <end position="29"/>
    </location>
</feature>
<evidence type="ECO:0000313" key="10">
    <source>
        <dbReference type="EMBL" id="GLB47316.1"/>
    </source>
</evidence>
<keyword evidence="3" id="KW-1003">Cell membrane</keyword>
<evidence type="ECO:0000256" key="5">
    <source>
        <dbReference type="ARBA" id="ARBA00022989"/>
    </source>
</evidence>
<feature type="domain" description="SSD" evidence="9">
    <location>
        <begin position="209"/>
        <end position="343"/>
    </location>
</feature>
<comment type="caution">
    <text evidence="10">The sequence shown here is derived from an EMBL/GenBank/DDBJ whole genome shotgun (WGS) entry which is preliminary data.</text>
</comment>
<sequence length="916" mass="103932">MKTIKKLYHNRVISIVIWLVIIFIAILKLPNITNLITNQGQPQFNANSQIIQSKHAQLNWGRNISNTQEADVVYHNPNGVITKHQQSTINASISALKGREKSNGIKQINSLENDPNEKYQLKSNDGSTEIVKIYVNPQVISSSQLVSDINGTVNNKISSHLRSYVTNPNIINNEAYQKIASITHVITIIIFIFSIIIIGCLFKSIIAPIIGFITLLISYTVSLSIISNLSLRYNFPFNAYTPILTLLGTVILGTLFLFIFYREFHKEIFHRKTRTKDYTNYTNEAIRKIRLTVISTSLILALAFGSSILTSFSSVRALFTVGITFIVLIFTILTLMPVFTFLLEESIFWPNKHGFKETPHKLWNKLTRFSLWQPIAGIVLVIYFVVPFAYAYRNNLDYTNSDYINNSQAKVGADVLKAHFYQGKPTPLTVYVQSNHKLDNESSLETIDRLTTKLQTMKHVKAAYSVTQPSSMPISKYYVKNQLNSVIGGINQIQVTLHNAVNTTNHGKRQLNLKQLNKQINYLNRIVNQSNQSLSNNSDLQNQLQNISSNASVPQVSVSKKVAKKIAVYQRKINQLSRQLDQTNNNLNRLNSNSQNINSNSQTVQSNLKTYKNQLGQVNNDLKSVKKDVNQANDKLDGIYSYLDGLRSASKGFYYITPSQMADTDFQQNVYNYISTNQKMTKLSIEFQNAPNGTTRKELSHLRSEINTELQGTNLKGSKIMFAGEPVKHATIQRNFQRSFFEAGLLSIAIILIVTMIISRSILHPIYWMGAFIISGLAGLQLTNFTMSFIFNTVRFNWYASLLITFILTMIAVWKLLPISLMFRKRNISMLQWFEPSLTTLGQSIRYTIAIVITIMIGLIFIPNAALMETAFTVIYTVIIFNIIIPIIVASFGKLSYTIPNPDLRRPSHLFKKRNK</sequence>
<dbReference type="PROSITE" id="PS50156">
    <property type="entry name" value="SSD"/>
    <property type="match status" value="1"/>
</dbReference>
<dbReference type="Gene3D" id="1.10.287.2610">
    <property type="match status" value="1"/>
</dbReference>
<feature type="coiled-coil region" evidence="7">
    <location>
        <begin position="559"/>
        <end position="635"/>
    </location>
</feature>
<reference evidence="10" key="2">
    <citation type="journal article" date="2023" name="PLoS ONE">
        <title>Philodulcilactobacillus myokoensis gen. nov., sp. nov., a fructophilic, acidophilic, and agar-phobic lactic acid bacterium isolated from fermented vegetable extracts.</title>
        <authorList>
            <person name="Kouya T."/>
            <person name="Ishiyama Y."/>
            <person name="Ohashi S."/>
            <person name="Kumakubo R."/>
            <person name="Yamazaki T."/>
            <person name="Otaki T."/>
        </authorList>
    </citation>
    <scope>NUCLEOTIDE SEQUENCE</scope>
    <source>
        <strain evidence="10">WR16-4</strain>
    </source>
</reference>
<dbReference type="Proteomes" id="UP001144204">
    <property type="component" value="Unassembled WGS sequence"/>
</dbReference>
<feature type="transmembrane region" description="Helical" evidence="8">
    <location>
        <begin position="371"/>
        <end position="392"/>
    </location>
</feature>
<feature type="transmembrane region" description="Helical" evidence="8">
    <location>
        <begin position="239"/>
        <end position="261"/>
    </location>
</feature>
<organism evidence="10 11">
    <name type="scientific">Philodulcilactobacillus myokoensis</name>
    <dbReference type="NCBI Taxonomy" id="2929573"/>
    <lineage>
        <taxon>Bacteria</taxon>
        <taxon>Bacillati</taxon>
        <taxon>Bacillota</taxon>
        <taxon>Bacilli</taxon>
        <taxon>Lactobacillales</taxon>
        <taxon>Lactobacillaceae</taxon>
        <taxon>Philodulcilactobacillus</taxon>
    </lineage>
</organism>
<feature type="transmembrane region" description="Helical" evidence="8">
    <location>
        <begin position="844"/>
        <end position="862"/>
    </location>
</feature>